<dbReference type="NCBIfam" id="NF045672">
    <property type="entry name" value="MCP_gp7_epsi_15"/>
    <property type="match status" value="1"/>
</dbReference>
<dbReference type="Pfam" id="PF20911">
    <property type="entry name" value="GP7"/>
    <property type="match status" value="1"/>
</dbReference>
<dbReference type="RefSeq" id="WP_011220660.1">
    <property type="nucleotide sequence ID" value="NC_006371.1"/>
</dbReference>
<evidence type="ECO:0008006" key="3">
    <source>
        <dbReference type="Google" id="ProtNLM"/>
    </source>
</evidence>
<protein>
    <recommendedName>
        <fullName evidence="3">Phage major capsid protein</fullName>
    </recommendedName>
</protein>
<keyword evidence="2" id="KW-1185">Reference proteome</keyword>
<dbReference type="InterPro" id="IPR048813">
    <property type="entry name" value="GP7-like"/>
</dbReference>
<reference evidence="2" key="1">
    <citation type="journal article" date="2005" name="Science">
        <title>Life at depth: Photobacterium profundum genome sequence and expression analysis.</title>
        <authorList>
            <person name="Vezzi A."/>
            <person name="Campanaro S."/>
            <person name="D'Angelo M."/>
            <person name="Simonato F."/>
            <person name="Vitulo N."/>
            <person name="Lauro F.M."/>
            <person name="Cestaro A."/>
            <person name="Malacrida G."/>
            <person name="Simionati B."/>
            <person name="Cannata N."/>
            <person name="Romualdi C."/>
            <person name="Bartlett D.H."/>
            <person name="Valle G."/>
        </authorList>
    </citation>
    <scope>NUCLEOTIDE SEQUENCE [LARGE SCALE GENOMIC DNA]</scope>
    <source>
        <strain evidence="2">ATCC BAA-1253 / SS9</strain>
    </source>
</reference>
<gene>
    <name evidence="1" type="ordered locus">PBPRB0570</name>
</gene>
<dbReference type="EMBL" id="CR378676">
    <property type="protein sequence ID" value="CAG22443.1"/>
    <property type="molecule type" value="Genomic_DNA"/>
</dbReference>
<dbReference type="STRING" id="298386.PBPRB0570"/>
<dbReference type="KEGG" id="ppr:PBPRB0570"/>
<name>Q6LJT7_PHOPR</name>
<organism evidence="1 2">
    <name type="scientific">Photobacterium profundum (strain SS9)</name>
    <dbReference type="NCBI Taxonomy" id="298386"/>
    <lineage>
        <taxon>Bacteria</taxon>
        <taxon>Pseudomonadati</taxon>
        <taxon>Pseudomonadota</taxon>
        <taxon>Gammaproteobacteria</taxon>
        <taxon>Vibrionales</taxon>
        <taxon>Vibrionaceae</taxon>
        <taxon>Photobacterium</taxon>
    </lineage>
</organism>
<dbReference type="HOGENOM" id="CLU_841637_0_0_6"/>
<dbReference type="Proteomes" id="UP000000593">
    <property type="component" value="Chromosome 2"/>
</dbReference>
<sequence>MGIKGNGLPTIVDVMNRTDESGAMAMVADLLSETNEILEDIPVFEANQATSHKEVVVTKLPNSELRRFNRGTKSDNGETAQVEDGIAMYEQRSTVDVEIAKLNGNSAKWRASEDSMHLESMSQQICNNLFYGNENDDPDSMSGFMTRYGTKTGNIGKQFVDAGGTTGKLTSIVVVVWDQNTVNGRYPKGQEKELLDMVDNGKVRVTQADGRVLDCMETVYKSKLGLSIKDYRYAVRIGNIPVASLDKEGSTVDLWDLINTATWKIPNLRKGKVFIYANRTIRMYLDKQSVNKSGVRLKQTEVDGKLLDNYRGIFFRTCDAISENEEKVA</sequence>
<accession>Q6LJT7</accession>
<dbReference type="eggNOG" id="ENOG502Z83C">
    <property type="taxonomic scope" value="Bacteria"/>
</dbReference>
<proteinExistence type="predicted"/>
<dbReference type="AlphaFoldDB" id="Q6LJT7"/>
<evidence type="ECO:0000313" key="1">
    <source>
        <dbReference type="EMBL" id="CAG22443.1"/>
    </source>
</evidence>
<evidence type="ECO:0000313" key="2">
    <source>
        <dbReference type="Proteomes" id="UP000000593"/>
    </source>
</evidence>